<dbReference type="PROSITE" id="PS50984">
    <property type="entry name" value="TRUD"/>
    <property type="match status" value="1"/>
</dbReference>
<evidence type="ECO:0000259" key="4">
    <source>
        <dbReference type="PROSITE" id="PS50984"/>
    </source>
</evidence>
<feature type="transmembrane region" description="Helical" evidence="3">
    <location>
        <begin position="12"/>
        <end position="31"/>
    </location>
</feature>
<dbReference type="GO" id="GO:0009982">
    <property type="term" value="F:pseudouridine synthase activity"/>
    <property type="evidence" value="ECO:0007669"/>
    <property type="project" value="InterPro"/>
</dbReference>
<dbReference type="GO" id="GO:0003723">
    <property type="term" value="F:RNA binding"/>
    <property type="evidence" value="ECO:0007669"/>
    <property type="project" value="InterPro"/>
</dbReference>
<reference evidence="5" key="1">
    <citation type="journal article" date="2020" name="mSystems">
        <title>Genome- and Community-Level Interaction Insights into Carbon Utilization and Element Cycling Functions of Hydrothermarchaeota in Hydrothermal Sediment.</title>
        <authorList>
            <person name="Zhou Z."/>
            <person name="Liu Y."/>
            <person name="Xu W."/>
            <person name="Pan J."/>
            <person name="Luo Z.H."/>
            <person name="Li M."/>
        </authorList>
    </citation>
    <scope>NUCLEOTIDE SEQUENCE [LARGE SCALE GENOMIC DNA]</scope>
    <source>
        <strain evidence="5">SpSt-1121</strain>
    </source>
</reference>
<dbReference type="PIRSF" id="PIRSF037016">
    <property type="entry name" value="Pseudouridin_synth_euk_prd"/>
    <property type="match status" value="1"/>
</dbReference>
<dbReference type="InterPro" id="IPR042214">
    <property type="entry name" value="TruD_catalytic"/>
</dbReference>
<comment type="similarity">
    <text evidence="1">Belongs to the pseudouridine synthase TruD family.</text>
</comment>
<dbReference type="InterPro" id="IPR011760">
    <property type="entry name" value="PsdUridine_synth_TruD_insert"/>
</dbReference>
<evidence type="ECO:0000313" key="5">
    <source>
        <dbReference type="EMBL" id="HHP82531.1"/>
    </source>
</evidence>
<feature type="domain" description="TRUD" evidence="4">
    <location>
        <begin position="191"/>
        <end position="377"/>
    </location>
</feature>
<dbReference type="AlphaFoldDB" id="A0A7C5TJ15"/>
<keyword evidence="3" id="KW-0472">Membrane</keyword>
<dbReference type="SUPFAM" id="SSF55120">
    <property type="entry name" value="Pseudouridine synthase"/>
    <property type="match status" value="1"/>
</dbReference>
<gene>
    <name evidence="5" type="primary">truD</name>
    <name evidence="5" type="ORF">ENM84_07715</name>
</gene>
<protein>
    <submittedName>
        <fullName evidence="5">tRNA pseudouridine(13) synthase TruD</fullName>
    </submittedName>
</protein>
<proteinExistence type="inferred from homology"/>
<evidence type="ECO:0000256" key="1">
    <source>
        <dbReference type="ARBA" id="ARBA00007953"/>
    </source>
</evidence>
<dbReference type="EMBL" id="DRZI01000332">
    <property type="protein sequence ID" value="HHP82531.1"/>
    <property type="molecule type" value="Genomic_DNA"/>
</dbReference>
<dbReference type="PANTHER" id="PTHR13326">
    <property type="entry name" value="TRNA PSEUDOURIDINE SYNTHASE D"/>
    <property type="match status" value="1"/>
</dbReference>
<organism evidence="5">
    <name type="scientific">Ignisphaera aggregans</name>
    <dbReference type="NCBI Taxonomy" id="334771"/>
    <lineage>
        <taxon>Archaea</taxon>
        <taxon>Thermoproteota</taxon>
        <taxon>Thermoprotei</taxon>
        <taxon>Desulfurococcales</taxon>
        <taxon>Desulfurococcaceae</taxon>
        <taxon>Ignisphaera</taxon>
    </lineage>
</organism>
<name>A0A7C5TJ15_9CREN</name>
<keyword evidence="3" id="KW-0812">Transmembrane</keyword>
<dbReference type="Gene3D" id="3.30.2350.20">
    <property type="entry name" value="TruD, catalytic domain"/>
    <property type="match status" value="3"/>
</dbReference>
<dbReference type="InterPro" id="IPR001656">
    <property type="entry name" value="PsdUridine_synth_TruD"/>
</dbReference>
<dbReference type="Pfam" id="PF01142">
    <property type="entry name" value="TruD"/>
    <property type="match status" value="2"/>
</dbReference>
<dbReference type="GO" id="GO:0001522">
    <property type="term" value="P:pseudouridine synthesis"/>
    <property type="evidence" value="ECO:0007669"/>
    <property type="project" value="InterPro"/>
</dbReference>
<keyword evidence="3" id="KW-1133">Transmembrane helix</keyword>
<dbReference type="PANTHER" id="PTHR13326:SF21">
    <property type="entry name" value="PSEUDOURIDYLATE SYNTHASE PUS7L"/>
    <property type="match status" value="1"/>
</dbReference>
<sequence>MDIHRLEDVKRFLSKWLLDFAIGIYVYTYPFNGDMIDVAINRPSGFIVSEIINQYNLIEIYNELKNTKNNNIEDKCYENATYIVKKIGLDSIELCNTIKKILNCVSCATLGLKDSNAIAYQLISLKKCRKIERYIQIKEKRKNVDAYLWLCGKIAIIDTKNSFTIEIKPASQDSIERINKRISMLKNYKYIILNFFGYQRFGSRRPITHILGKKLVHRDWSGFIETICGYPFPTESRDSITSRLQWYECRDVLYPYNSIENSICFKTIDNPLKIIKTIPKNILQLYINAYQSYLFNVVLSKTWLDIIERYGIVKALDIIRKDIAFLPIPGISTQYTTKISRDILNDILYIEDVKLEDFYIKELGLLINGDYRKSYMAIEDFQYSLSDNSIKLRFTLESGCYATIALREILYIDPLLYT</sequence>
<comment type="caution">
    <text evidence="5">The sequence shown here is derived from an EMBL/GenBank/DDBJ whole genome shotgun (WGS) entry which is preliminary data.</text>
</comment>
<accession>A0A7C5TJ15</accession>
<dbReference type="InterPro" id="IPR020103">
    <property type="entry name" value="PsdUridine_synth_cat_dom_sf"/>
</dbReference>
<evidence type="ECO:0000256" key="2">
    <source>
        <dbReference type="ARBA" id="ARBA00023235"/>
    </source>
</evidence>
<keyword evidence="2" id="KW-0413">Isomerase</keyword>
<evidence type="ECO:0000256" key="3">
    <source>
        <dbReference type="SAM" id="Phobius"/>
    </source>
</evidence>